<dbReference type="InterPro" id="IPR012373">
    <property type="entry name" value="Ferrdict_sens_TM"/>
</dbReference>
<protein>
    <submittedName>
        <fullName evidence="3">FecR family protein</fullName>
    </submittedName>
</protein>
<dbReference type="GeneID" id="77220075"/>
<evidence type="ECO:0000313" key="4">
    <source>
        <dbReference type="Proteomes" id="UP000238390"/>
    </source>
</evidence>
<dbReference type="PIRSF" id="PIRSF018266">
    <property type="entry name" value="FecR"/>
    <property type="match status" value="1"/>
</dbReference>
<dbReference type="Gene3D" id="2.60.120.1440">
    <property type="match status" value="1"/>
</dbReference>
<dbReference type="InterPro" id="IPR006860">
    <property type="entry name" value="FecR"/>
</dbReference>
<feature type="domain" description="FecR N-terminal" evidence="2">
    <location>
        <begin position="12"/>
        <end position="53"/>
    </location>
</feature>
<gene>
    <name evidence="3" type="ORF">CSB93_2881</name>
</gene>
<evidence type="ECO:0000313" key="3">
    <source>
        <dbReference type="EMBL" id="AVK07763.1"/>
    </source>
</evidence>
<dbReference type="AlphaFoldDB" id="A0A2R3J0U7"/>
<accession>A0A2R3J0U7</accession>
<sequence length="329" mass="35749">MNSPQEQQQIRQQAAEWAVRLDGGDLDRARREALDGWLAADPRHPPALALAQQTWRQLGLLAEPVATAPALSVAKAPRRRWGRRKGWRRGAVAAVLLLALGGAWNERDGGVVWLADHATGKGEVRTLRLADGSVVELDAQSAIDVAYDSRERRVRLIEGGAIFRAAPRDAWEPRPFVVESAGGNIRALGTRFLVSRNADGSVQVGVLEHRVAVALEHPRTGTVGRRELGEGESLRYSAEGGVEAPLDGRLDDLTSWRRGLLVFDDQPLGEVVARLNRYRPGHLLVAPGALAQRRVSGVFRVADLEASLQSISDELGVHSLSLAGVTLLY</sequence>
<evidence type="ECO:0000259" key="1">
    <source>
        <dbReference type="Pfam" id="PF04773"/>
    </source>
</evidence>
<evidence type="ECO:0000259" key="2">
    <source>
        <dbReference type="Pfam" id="PF16220"/>
    </source>
</evidence>
<dbReference type="GO" id="GO:0016989">
    <property type="term" value="F:sigma factor antagonist activity"/>
    <property type="evidence" value="ECO:0007669"/>
    <property type="project" value="TreeGrafter"/>
</dbReference>
<organism evidence="3 4">
    <name type="scientific">Pseudomonas paraeruginosa</name>
    <dbReference type="NCBI Taxonomy" id="2994495"/>
    <lineage>
        <taxon>Bacteria</taxon>
        <taxon>Pseudomonadati</taxon>
        <taxon>Pseudomonadota</taxon>
        <taxon>Gammaproteobacteria</taxon>
        <taxon>Pseudomonadales</taxon>
        <taxon>Pseudomonadaceae</taxon>
        <taxon>Pseudomonas</taxon>
    </lineage>
</organism>
<dbReference type="Pfam" id="PF16220">
    <property type="entry name" value="DUF4880"/>
    <property type="match status" value="1"/>
</dbReference>
<proteinExistence type="predicted"/>
<dbReference type="RefSeq" id="WP_034081860.1">
    <property type="nucleotide sequence ID" value="NZ_CP020560.1"/>
</dbReference>
<dbReference type="EMBL" id="CP027169">
    <property type="protein sequence ID" value="AVK07763.1"/>
    <property type="molecule type" value="Genomic_DNA"/>
</dbReference>
<reference evidence="3 4" key="1">
    <citation type="submission" date="2018-02" db="EMBL/GenBank/DDBJ databases">
        <title>FDA/CDC Antimicrobial Resistant Isolate Bank Genome Sequencing.</title>
        <authorList>
            <person name="Benahmed F.H."/>
            <person name="Lutgring J.D."/>
            <person name="Yoo B."/>
            <person name="Machado M."/>
            <person name="Brown A."/>
            <person name="McAllister G."/>
            <person name="Perry A."/>
            <person name="Halpin A.L."/>
            <person name="Vavikolanu K."/>
            <person name="Ott S."/>
            <person name="Zhao X."/>
            <person name="Tallon L.J."/>
            <person name="Sadzewicz L."/>
            <person name="Aluvathingal J."/>
            <person name="Nadendla S."/>
            <person name="Voskania-kordi A."/>
            <person name="Simonyan V."/>
            <person name="Patel J."/>
            <person name="Shawar R.M."/>
        </authorList>
    </citation>
    <scope>NUCLEOTIDE SEQUENCE [LARGE SCALE GENOMIC DNA]</scope>
    <source>
        <strain evidence="3 4">AR_0356</strain>
    </source>
</reference>
<dbReference type="Proteomes" id="UP000238390">
    <property type="component" value="Chromosome"/>
</dbReference>
<dbReference type="Pfam" id="PF04773">
    <property type="entry name" value="FecR"/>
    <property type="match status" value="1"/>
</dbReference>
<feature type="domain" description="FecR protein" evidence="1">
    <location>
        <begin position="116"/>
        <end position="211"/>
    </location>
</feature>
<keyword evidence="4" id="KW-1185">Reference proteome</keyword>
<dbReference type="Gene3D" id="3.55.50.30">
    <property type="match status" value="1"/>
</dbReference>
<dbReference type="PANTHER" id="PTHR30273:SF2">
    <property type="entry name" value="PROTEIN FECR"/>
    <property type="match status" value="1"/>
</dbReference>
<name>A0A2R3J0U7_9PSED</name>
<dbReference type="InterPro" id="IPR032623">
    <property type="entry name" value="FecR_N"/>
</dbReference>
<dbReference type="PANTHER" id="PTHR30273">
    <property type="entry name" value="PERIPLASMIC SIGNAL SENSOR AND SIGMA FACTOR ACTIVATOR FECR-RELATED"/>
    <property type="match status" value="1"/>
</dbReference>